<protein>
    <submittedName>
        <fullName evidence="1">Uncharacterized protein</fullName>
    </submittedName>
</protein>
<dbReference type="SUPFAM" id="SSF46785">
    <property type="entry name" value="Winged helix' DNA-binding domain"/>
    <property type="match status" value="1"/>
</dbReference>
<organism evidence="1">
    <name type="scientific">Thermofilum pendens</name>
    <dbReference type="NCBI Taxonomy" id="2269"/>
    <lineage>
        <taxon>Archaea</taxon>
        <taxon>Thermoproteota</taxon>
        <taxon>Thermoprotei</taxon>
        <taxon>Thermofilales</taxon>
        <taxon>Thermofilaceae</taxon>
        <taxon>Thermofilum</taxon>
    </lineage>
</organism>
<gene>
    <name evidence="1" type="ORF">ENU21_00560</name>
</gene>
<dbReference type="EMBL" id="DTBQ01000018">
    <property type="protein sequence ID" value="HGM46229.1"/>
    <property type="molecule type" value="Genomic_DNA"/>
</dbReference>
<sequence>MDEWKAEVLKRLNLDPFHEIGPRELVLLFLLSDGRSPVVGEEVIHLCFFLYPYVDTPLSPSIILPRLSEIDRTLEALEAEGLVERRTEFVRGRYASVIRLTERGTAEAKKLQGQVQSSWIILRGMAVRRGVEILGELEALKKTYNGRSPLELLGLLVSKLEAEGDSILWHVRGVDENVKQSIMSLVKQLSKEMKSLVRESYSWV</sequence>
<accession>A0A7C4H601</accession>
<comment type="caution">
    <text evidence="1">The sequence shown here is derived from an EMBL/GenBank/DDBJ whole genome shotgun (WGS) entry which is preliminary data.</text>
</comment>
<dbReference type="AlphaFoldDB" id="A0A7C4H601"/>
<reference evidence="1" key="1">
    <citation type="journal article" date="2020" name="mSystems">
        <title>Genome- and Community-Level Interaction Insights into Carbon Utilization and Element Cycling Functions of Hydrothermarchaeota in Hydrothermal Sediment.</title>
        <authorList>
            <person name="Zhou Z."/>
            <person name="Liu Y."/>
            <person name="Xu W."/>
            <person name="Pan J."/>
            <person name="Luo Z.H."/>
            <person name="Li M."/>
        </authorList>
    </citation>
    <scope>NUCLEOTIDE SEQUENCE</scope>
    <source>
        <strain evidence="1">SpSt-649</strain>
    </source>
</reference>
<proteinExistence type="predicted"/>
<name>A0A7C4H601_THEPE</name>
<dbReference type="InterPro" id="IPR036390">
    <property type="entry name" value="WH_DNA-bd_sf"/>
</dbReference>
<evidence type="ECO:0000313" key="1">
    <source>
        <dbReference type="EMBL" id="HGM46229.1"/>
    </source>
</evidence>